<name>K9YVW1_DACS8</name>
<evidence type="ECO:0000313" key="2">
    <source>
        <dbReference type="Proteomes" id="UP000010482"/>
    </source>
</evidence>
<keyword evidence="2" id="KW-1185">Reference proteome</keyword>
<accession>K9YVW1</accession>
<dbReference type="STRING" id="13035.Dacsa_2007"/>
<protein>
    <submittedName>
        <fullName evidence="1">Uncharacterized protein</fullName>
    </submittedName>
</protein>
<organism evidence="1 2">
    <name type="scientific">Dactylococcopsis salina (strain PCC 8305)</name>
    <name type="common">Myxobactron salinum</name>
    <dbReference type="NCBI Taxonomy" id="13035"/>
    <lineage>
        <taxon>Bacteria</taxon>
        <taxon>Bacillati</taxon>
        <taxon>Cyanobacteriota</taxon>
        <taxon>Cyanophyceae</taxon>
        <taxon>Nodosilineales</taxon>
        <taxon>Cymatolegaceae</taxon>
        <taxon>Dactylococcopsis</taxon>
    </lineage>
</organism>
<gene>
    <name evidence="1" type="ORF">Dacsa_2007</name>
</gene>
<dbReference type="EMBL" id="CP003944">
    <property type="protein sequence ID" value="AFZ50652.1"/>
    <property type="molecule type" value="Genomic_DNA"/>
</dbReference>
<evidence type="ECO:0000313" key="1">
    <source>
        <dbReference type="EMBL" id="AFZ50652.1"/>
    </source>
</evidence>
<reference evidence="1" key="1">
    <citation type="submission" date="2012-04" db="EMBL/GenBank/DDBJ databases">
        <title>Finished genome of Dactylococcopsis salina PCC 8305.</title>
        <authorList>
            <consortium name="US DOE Joint Genome Institute"/>
            <person name="Gugger M."/>
            <person name="Coursin T."/>
            <person name="Rippka R."/>
            <person name="Tandeau De Marsac N."/>
            <person name="Huntemann M."/>
            <person name="Wei C.-L."/>
            <person name="Han J."/>
            <person name="Detter J.C."/>
            <person name="Han C."/>
            <person name="Tapia R."/>
            <person name="Daligault H."/>
            <person name="Chen A."/>
            <person name="Krypides N."/>
            <person name="Mavromatis K."/>
            <person name="Markowitz V."/>
            <person name="Szeto E."/>
            <person name="Ivanova N."/>
            <person name="Ovchinnikova G."/>
            <person name="Pagani I."/>
            <person name="Pati A."/>
            <person name="Goodwin L."/>
            <person name="Peters L."/>
            <person name="Pitluck S."/>
            <person name="Woyke T."/>
            <person name="Kerfeld C."/>
        </authorList>
    </citation>
    <scope>NUCLEOTIDE SEQUENCE [LARGE SCALE GENOMIC DNA]</scope>
    <source>
        <strain evidence="1">PCC 8305</strain>
    </source>
</reference>
<dbReference type="AlphaFoldDB" id="K9YVW1"/>
<dbReference type="HOGENOM" id="CLU_2648452_0_0_3"/>
<sequence length="76" mass="8954">MPIKVVRKSTGELGYGDQYPRSSDREPVRWYVQFPKDDIPIIFTDDDPDFEVNYLDESATVEELIELNRQRIGGFW</sequence>
<dbReference type="KEGG" id="dsl:Dacsa_2007"/>
<dbReference type="Proteomes" id="UP000010482">
    <property type="component" value="Chromosome"/>
</dbReference>
<dbReference type="RefSeq" id="WP_015229648.1">
    <property type="nucleotide sequence ID" value="NC_019780.1"/>
</dbReference>
<proteinExistence type="predicted"/>